<proteinExistence type="predicted"/>
<gene>
    <name evidence="1" type="ORF">J421_3521</name>
</gene>
<name>W0RNM6_9BACT</name>
<evidence type="ECO:0000313" key="1">
    <source>
        <dbReference type="EMBL" id="AHG91058.1"/>
    </source>
</evidence>
<accession>W0RNM6</accession>
<sequence>MTQAVVRWVAGRTPAAPPALAEHVARALAAERDSMPDDPSAIPRACLRAAERTLARVLDENESASGAARNVALDLLTADALVTYAFEAASDAPEGLAEIAREAMATLSRVGAT</sequence>
<reference evidence="1 2" key="1">
    <citation type="journal article" date="2014" name="Genome Announc.">
        <title>Genome Sequence and Methylome of Soil Bacterium Gemmatirosa kalamazoonensis KBS708T, a Member of the Rarely Cultivated Gemmatimonadetes Phylum.</title>
        <authorList>
            <person name="Debruyn J.M."/>
            <person name="Radosevich M."/>
            <person name="Wommack K.E."/>
            <person name="Polson S.W."/>
            <person name="Hauser L.J."/>
            <person name="Fawaz M.N."/>
            <person name="Korlach J."/>
            <person name="Tsai Y.C."/>
        </authorList>
    </citation>
    <scope>NUCLEOTIDE SEQUENCE [LARGE SCALE GENOMIC DNA]</scope>
    <source>
        <strain evidence="1 2">KBS708</strain>
    </source>
</reference>
<dbReference type="HOGENOM" id="CLU_2129838_0_0_0"/>
<dbReference type="InParanoid" id="W0RNM6"/>
<dbReference type="KEGG" id="gba:J421_3521"/>
<dbReference type="EMBL" id="CP007128">
    <property type="protein sequence ID" value="AHG91058.1"/>
    <property type="molecule type" value="Genomic_DNA"/>
</dbReference>
<dbReference type="STRING" id="861299.J421_3521"/>
<dbReference type="eggNOG" id="ENOG5034CFS">
    <property type="taxonomic scope" value="Bacteria"/>
</dbReference>
<evidence type="ECO:0000313" key="2">
    <source>
        <dbReference type="Proteomes" id="UP000019151"/>
    </source>
</evidence>
<dbReference type="Proteomes" id="UP000019151">
    <property type="component" value="Chromosome"/>
</dbReference>
<dbReference type="RefSeq" id="WP_025412517.1">
    <property type="nucleotide sequence ID" value="NZ_CP007128.1"/>
</dbReference>
<protein>
    <submittedName>
        <fullName evidence="1">Uncharacterized protein</fullName>
    </submittedName>
</protein>
<organism evidence="1 2">
    <name type="scientific">Gemmatirosa kalamazoonensis</name>
    <dbReference type="NCBI Taxonomy" id="861299"/>
    <lineage>
        <taxon>Bacteria</taxon>
        <taxon>Pseudomonadati</taxon>
        <taxon>Gemmatimonadota</taxon>
        <taxon>Gemmatimonadia</taxon>
        <taxon>Gemmatimonadales</taxon>
        <taxon>Gemmatimonadaceae</taxon>
        <taxon>Gemmatirosa</taxon>
    </lineage>
</organism>
<dbReference type="AlphaFoldDB" id="W0RNM6"/>
<keyword evidence="2" id="KW-1185">Reference proteome</keyword>